<dbReference type="PANTHER" id="PTHR12709:SF5">
    <property type="entry name" value="DNA-DIRECTED RNA POLYMERASE I SUBUNIT RPA43"/>
    <property type="match status" value="1"/>
</dbReference>
<organism evidence="3">
    <name type="scientific">Lygus hesperus</name>
    <name type="common">Western plant bug</name>
    <dbReference type="NCBI Taxonomy" id="30085"/>
    <lineage>
        <taxon>Eukaryota</taxon>
        <taxon>Metazoa</taxon>
        <taxon>Ecdysozoa</taxon>
        <taxon>Arthropoda</taxon>
        <taxon>Hexapoda</taxon>
        <taxon>Insecta</taxon>
        <taxon>Pterygota</taxon>
        <taxon>Neoptera</taxon>
        <taxon>Paraneoptera</taxon>
        <taxon>Hemiptera</taxon>
        <taxon>Heteroptera</taxon>
        <taxon>Panheteroptera</taxon>
        <taxon>Cimicomorpha</taxon>
        <taxon>Miridae</taxon>
        <taxon>Mirini</taxon>
        <taxon>Lygus</taxon>
    </lineage>
</organism>
<reference evidence="3" key="2">
    <citation type="submission" date="2014-07" db="EMBL/GenBank/DDBJ databases">
        <authorList>
            <person name="Hull J."/>
        </authorList>
    </citation>
    <scope>NUCLEOTIDE SEQUENCE</scope>
</reference>
<protein>
    <submittedName>
        <fullName evidence="3">DNA-directed RNA polymerase I subunit rpa43</fullName>
    </submittedName>
</protein>
<sequence length="139" mass="15641">MRYNNPLKGVILAYDSVHIPNKYCLVDEVQVHQRLLVKFRLLVFRPRVGICVVGRVHKVDVDHINVLVYGIFNASIIASTDLPTDFVYQVTDNVWRNPILDETIGVGTVLYIRISKILHSGNLLAMECSLIGDGVGLLR</sequence>
<evidence type="ECO:0000259" key="2">
    <source>
        <dbReference type="Pfam" id="PF17875"/>
    </source>
</evidence>
<keyword evidence="3" id="KW-0240">DNA-directed RNA polymerase</keyword>
<feature type="domain" description="RPA43 OB" evidence="2">
    <location>
        <begin position="46"/>
        <end position="90"/>
    </location>
</feature>
<dbReference type="GO" id="GO:0005736">
    <property type="term" value="C:RNA polymerase I complex"/>
    <property type="evidence" value="ECO:0007669"/>
    <property type="project" value="TreeGrafter"/>
</dbReference>
<keyword evidence="3" id="KW-0804">Transcription</keyword>
<dbReference type="Gene3D" id="2.40.50.1060">
    <property type="match status" value="1"/>
</dbReference>
<evidence type="ECO:0000313" key="3">
    <source>
        <dbReference type="EMBL" id="JAG12533.1"/>
    </source>
</evidence>
<gene>
    <name evidence="3" type="primary">rpa43</name>
    <name evidence="3" type="ORF">CM83_3769</name>
</gene>
<dbReference type="AlphaFoldDB" id="A0A0A9X196"/>
<dbReference type="EMBL" id="GBHO01031071">
    <property type="protein sequence ID" value="JAG12533.1"/>
    <property type="molecule type" value="Transcribed_RNA"/>
</dbReference>
<evidence type="ECO:0000256" key="1">
    <source>
        <dbReference type="ARBA" id="ARBA00023242"/>
    </source>
</evidence>
<dbReference type="GO" id="GO:0006352">
    <property type="term" value="P:DNA-templated transcription initiation"/>
    <property type="evidence" value="ECO:0007669"/>
    <property type="project" value="InterPro"/>
</dbReference>
<keyword evidence="1" id="KW-0539">Nucleus</keyword>
<dbReference type="Pfam" id="PF17875">
    <property type="entry name" value="RPA43_OB"/>
    <property type="match status" value="1"/>
</dbReference>
<dbReference type="InterPro" id="IPR041178">
    <property type="entry name" value="RPA43_OB"/>
</dbReference>
<dbReference type="GO" id="GO:0006362">
    <property type="term" value="P:transcription elongation by RNA polymerase I"/>
    <property type="evidence" value="ECO:0007669"/>
    <property type="project" value="TreeGrafter"/>
</dbReference>
<accession>A0A0A9X196</accession>
<proteinExistence type="predicted"/>
<name>A0A0A9X196_LYGHE</name>
<dbReference type="InterPro" id="IPR045113">
    <property type="entry name" value="Rpb7-like"/>
</dbReference>
<dbReference type="PANTHER" id="PTHR12709">
    <property type="entry name" value="DNA-DIRECTED RNA POLYMERASE II, III"/>
    <property type="match status" value="1"/>
</dbReference>
<reference evidence="3" key="1">
    <citation type="journal article" date="2014" name="PLoS ONE">
        <title>Transcriptome-Based Identification of ABC Transporters in the Western Tarnished Plant Bug Lygus hesperus.</title>
        <authorList>
            <person name="Hull J.J."/>
            <person name="Chaney K."/>
            <person name="Geib S.M."/>
            <person name="Fabrick J.A."/>
            <person name="Brent C.S."/>
            <person name="Walsh D."/>
            <person name="Lavine L.C."/>
        </authorList>
    </citation>
    <scope>NUCLEOTIDE SEQUENCE</scope>
</reference>